<dbReference type="GO" id="GO:0000333">
    <property type="term" value="C:telomerase catalytic core complex"/>
    <property type="evidence" value="ECO:0007669"/>
    <property type="project" value="TreeGrafter"/>
</dbReference>
<dbReference type="InterPro" id="IPR003545">
    <property type="entry name" value="Telomerase_RT"/>
</dbReference>
<keyword evidence="1" id="KW-0158">Chromosome</keyword>
<dbReference type="AlphaFoldDB" id="A0A1Y2A112"/>
<keyword evidence="1" id="KW-0808">Transferase</keyword>
<comment type="catalytic activity">
    <reaction evidence="1">
        <text>DNA(n) + a 2'-deoxyribonucleoside 5'-triphosphate = DNA(n+1) + diphosphate</text>
        <dbReference type="Rhea" id="RHEA:22508"/>
        <dbReference type="Rhea" id="RHEA-COMP:17339"/>
        <dbReference type="Rhea" id="RHEA-COMP:17340"/>
        <dbReference type="ChEBI" id="CHEBI:33019"/>
        <dbReference type="ChEBI" id="CHEBI:61560"/>
        <dbReference type="ChEBI" id="CHEBI:173112"/>
        <dbReference type="EC" id="2.7.7.49"/>
    </reaction>
</comment>
<keyword evidence="1" id="KW-0479">Metal-binding</keyword>
<keyword evidence="4" id="KW-1185">Reference proteome</keyword>
<comment type="similarity">
    <text evidence="1">Belongs to the reverse transcriptase family. Telomerase subfamily.</text>
</comment>
<protein>
    <recommendedName>
        <fullName evidence="1">Telomerase reverse transcriptase</fullName>
        <ecNumber evidence="1">2.7.7.49</ecNumber>
    </recommendedName>
    <alternativeName>
        <fullName evidence="1">Telomerase catalytic subunit</fullName>
    </alternativeName>
</protein>
<dbReference type="GO" id="GO:0070034">
    <property type="term" value="F:telomerase RNA binding"/>
    <property type="evidence" value="ECO:0007669"/>
    <property type="project" value="TreeGrafter"/>
</dbReference>
<evidence type="ECO:0000313" key="3">
    <source>
        <dbReference type="EMBL" id="ORY16221.1"/>
    </source>
</evidence>
<dbReference type="Gene3D" id="1.10.132.70">
    <property type="match status" value="1"/>
</dbReference>
<keyword evidence="1" id="KW-0779">Telomere</keyword>
<dbReference type="GO" id="GO:0000781">
    <property type="term" value="C:chromosome, telomeric region"/>
    <property type="evidence" value="ECO:0007669"/>
    <property type="project" value="UniProtKB-SubCell"/>
</dbReference>
<dbReference type="PANTHER" id="PTHR12066:SF0">
    <property type="entry name" value="TELOMERASE REVERSE TRANSCRIPTASE"/>
    <property type="match status" value="1"/>
</dbReference>
<keyword evidence="1" id="KW-0539">Nucleus</keyword>
<reference evidence="3 4" key="1">
    <citation type="submission" date="2016-07" db="EMBL/GenBank/DDBJ databases">
        <title>Pervasive Adenine N6-methylation of Active Genes in Fungi.</title>
        <authorList>
            <consortium name="DOE Joint Genome Institute"/>
            <person name="Mondo S.J."/>
            <person name="Dannebaum R.O."/>
            <person name="Kuo R.C."/>
            <person name="Labutti K."/>
            <person name="Haridas S."/>
            <person name="Kuo A."/>
            <person name="Salamov A."/>
            <person name="Ahrendt S.R."/>
            <person name="Lipzen A."/>
            <person name="Sullivan W."/>
            <person name="Andreopoulos W.B."/>
            <person name="Clum A."/>
            <person name="Lindquist E."/>
            <person name="Daum C."/>
            <person name="Ramamoorthy G.K."/>
            <person name="Gryganskyi A."/>
            <person name="Culley D."/>
            <person name="Magnuson J.K."/>
            <person name="James T.Y."/>
            <person name="O'Malley M.A."/>
            <person name="Stajich J.E."/>
            <person name="Spatafora J.W."/>
            <person name="Visel A."/>
            <person name="Grigoriev I.V."/>
        </authorList>
    </citation>
    <scope>NUCLEOTIDE SEQUENCE [LARGE SCALE GENOMIC DNA]</scope>
    <source>
        <strain evidence="3 4">CBS 115471</strain>
    </source>
</reference>
<comment type="caution">
    <text evidence="3">The sequence shown here is derived from an EMBL/GenBank/DDBJ whole genome shotgun (WGS) entry which is preliminary data.</text>
</comment>
<dbReference type="STRING" id="1231657.A0A1Y2A112"/>
<dbReference type="GO" id="GO:0007004">
    <property type="term" value="P:telomere maintenance via telomerase"/>
    <property type="evidence" value="ECO:0007669"/>
    <property type="project" value="TreeGrafter"/>
</dbReference>
<dbReference type="GO" id="GO:0003720">
    <property type="term" value="F:telomerase activity"/>
    <property type="evidence" value="ECO:0007669"/>
    <property type="project" value="InterPro"/>
</dbReference>
<dbReference type="EC" id="2.7.7.49" evidence="1"/>
<keyword evidence="1" id="KW-0695">RNA-directed DNA polymerase</keyword>
<keyword evidence="1" id="KW-0548">Nucleotidyltransferase</keyword>
<gene>
    <name evidence="3" type="ORF">BCR34DRAFT_118881</name>
</gene>
<feature type="region of interest" description="Disordered" evidence="2">
    <location>
        <begin position="156"/>
        <end position="177"/>
    </location>
</feature>
<dbReference type="PANTHER" id="PTHR12066">
    <property type="entry name" value="TELOMERASE REVERSE TRANSCRIPTASE"/>
    <property type="match status" value="1"/>
</dbReference>
<dbReference type="GO" id="GO:0046872">
    <property type="term" value="F:metal ion binding"/>
    <property type="evidence" value="ECO:0007669"/>
    <property type="project" value="UniProtKB-KW"/>
</dbReference>
<organism evidence="3 4">
    <name type="scientific">Clohesyomyces aquaticus</name>
    <dbReference type="NCBI Taxonomy" id="1231657"/>
    <lineage>
        <taxon>Eukaryota</taxon>
        <taxon>Fungi</taxon>
        <taxon>Dikarya</taxon>
        <taxon>Ascomycota</taxon>
        <taxon>Pezizomycotina</taxon>
        <taxon>Dothideomycetes</taxon>
        <taxon>Pleosporomycetidae</taxon>
        <taxon>Pleosporales</taxon>
        <taxon>Lindgomycetaceae</taxon>
        <taxon>Clohesyomyces</taxon>
    </lineage>
</organism>
<dbReference type="Proteomes" id="UP000193144">
    <property type="component" value="Unassembled WGS sequence"/>
</dbReference>
<proteinExistence type="inferred from homology"/>
<evidence type="ECO:0000256" key="2">
    <source>
        <dbReference type="SAM" id="MobiDB-lite"/>
    </source>
</evidence>
<keyword evidence="1" id="KW-0460">Magnesium</keyword>
<name>A0A1Y2A112_9PLEO</name>
<dbReference type="EMBL" id="MCFA01000019">
    <property type="protein sequence ID" value="ORY16221.1"/>
    <property type="molecule type" value="Genomic_DNA"/>
</dbReference>
<sequence length="218" mass="24989">MMMDLLLNCGIFCCVDKAAGNYYQLSGIPISELKSEQAVQPLLKNIAKTYGGKSANSRALHPEARTPSAIVFVRSRMLYARAALNAKGGVRFGMRHIHVLNRYPDRENHEQTVHIMRYIFPRQFDLHNVFTSKVDSRETAMPFKDYTLREKEIQQKDSQEASMTGLDGEQITKRKSHLPKRLRGEAVALVDKLRKLNHKCSYIEMLRHYCPVEVSSPH</sequence>
<evidence type="ECO:0000256" key="1">
    <source>
        <dbReference type="RuleBase" id="RU365061"/>
    </source>
</evidence>
<evidence type="ECO:0000313" key="4">
    <source>
        <dbReference type="Proteomes" id="UP000193144"/>
    </source>
</evidence>
<dbReference type="OrthoDB" id="289721at2759"/>
<dbReference type="GO" id="GO:0042162">
    <property type="term" value="F:telomeric DNA binding"/>
    <property type="evidence" value="ECO:0007669"/>
    <property type="project" value="TreeGrafter"/>
</dbReference>
<comment type="subcellular location">
    <subcellularLocation>
        <location evidence="1">Nucleus</location>
    </subcellularLocation>
    <subcellularLocation>
        <location evidence="1">Chromosome</location>
        <location evidence="1">Telomere</location>
    </subcellularLocation>
</comment>
<comment type="function">
    <text evidence="1">Telomerase is a ribonucleoprotein enzyme essential for the replication of chromosome termini in most eukaryotes. It elongates telomeres. It is a reverse transcriptase that adds simple sequence repeats to chromosome ends by copying a template sequence within the RNA component of the enzyme.</text>
</comment>
<accession>A0A1Y2A112</accession>